<evidence type="ECO:0000256" key="3">
    <source>
        <dbReference type="ARBA" id="ARBA00022475"/>
    </source>
</evidence>
<organism evidence="8">
    <name type="scientific">Desulfacinum infernum</name>
    <dbReference type="NCBI Taxonomy" id="35837"/>
    <lineage>
        <taxon>Bacteria</taxon>
        <taxon>Pseudomonadati</taxon>
        <taxon>Thermodesulfobacteriota</taxon>
        <taxon>Syntrophobacteria</taxon>
        <taxon>Syntrophobacterales</taxon>
        <taxon>Syntrophobacteraceae</taxon>
        <taxon>Desulfacinum</taxon>
    </lineage>
</organism>
<evidence type="ECO:0000313" key="8">
    <source>
        <dbReference type="EMBL" id="HFK97269.1"/>
    </source>
</evidence>
<sequence>MKAQHAAAPLAHPLWTPGVLTMVALMVPGLFFIVGRFIGGLGAVTNLSQSSPWGIWVAIDVATGVALAAGGFTTAALAHVFGRQAYASVTRPALLTAMLGYTFVPIALAIDIGRSWAIWHPIIYWQGNSVLFEVAMCVVVYTNVLYIEFIPIVAERYKNNVRLPSPFSFLNGFLGRLLDLADRTLDRFMWVFILAGVVLSCMHQSGLGSLMLIAPTKLHPLWYTPILPLLFLLSAIAVGFPMVVFENTLAAASLPIEDETPVLAALSRYTTGFLGLYGLLKVGDILVRGAYRFLLDGSTQSISFLVEMLVGVMAPFVLLVIPSVRTSRRGLFVSACLIIGGVVLNRLNVFLVGYRAPYAETTYFPSIGELAVTTALVAAIMFLYRVLVTYLPVLTPRGHALSPSASVSHVQEGRAVP</sequence>
<keyword evidence="5 7" id="KW-1133">Transmembrane helix</keyword>
<feature type="transmembrane region" description="Helical" evidence="7">
    <location>
        <begin position="363"/>
        <end position="387"/>
    </location>
</feature>
<evidence type="ECO:0000256" key="2">
    <source>
        <dbReference type="ARBA" id="ARBA00008929"/>
    </source>
</evidence>
<dbReference type="PANTHER" id="PTHR30074:SF4">
    <property type="entry name" value="NI_FE-HYDROGENASE 2 B-TYPE CYTOCHROME SUBUNIT-RELATED"/>
    <property type="match status" value="1"/>
</dbReference>
<keyword evidence="4 7" id="KW-0812">Transmembrane</keyword>
<evidence type="ECO:0000256" key="7">
    <source>
        <dbReference type="SAM" id="Phobius"/>
    </source>
</evidence>
<keyword evidence="3" id="KW-1003">Cell membrane</keyword>
<keyword evidence="6 7" id="KW-0472">Membrane</keyword>
<dbReference type="GO" id="GO:0009061">
    <property type="term" value="P:anaerobic respiration"/>
    <property type="evidence" value="ECO:0007669"/>
    <property type="project" value="TreeGrafter"/>
</dbReference>
<feature type="transmembrane region" description="Helical" evidence="7">
    <location>
        <begin position="93"/>
        <end position="110"/>
    </location>
</feature>
<name>A0A832EJ92_9BACT</name>
<evidence type="ECO:0000256" key="6">
    <source>
        <dbReference type="ARBA" id="ARBA00023136"/>
    </source>
</evidence>
<dbReference type="EMBL" id="DSTK01000023">
    <property type="protein sequence ID" value="HFK97269.1"/>
    <property type="molecule type" value="Genomic_DNA"/>
</dbReference>
<feature type="transmembrane region" description="Helical" evidence="7">
    <location>
        <begin position="12"/>
        <end position="33"/>
    </location>
</feature>
<dbReference type="Pfam" id="PF03916">
    <property type="entry name" value="NrfD"/>
    <property type="match status" value="1"/>
</dbReference>
<accession>A0A832EJ92</accession>
<feature type="transmembrane region" description="Helical" evidence="7">
    <location>
        <begin position="302"/>
        <end position="324"/>
    </location>
</feature>
<proteinExistence type="inferred from homology"/>
<dbReference type="GO" id="GO:0005886">
    <property type="term" value="C:plasma membrane"/>
    <property type="evidence" value="ECO:0007669"/>
    <property type="project" value="UniProtKB-SubCell"/>
</dbReference>
<feature type="transmembrane region" description="Helical" evidence="7">
    <location>
        <begin position="226"/>
        <end position="245"/>
    </location>
</feature>
<dbReference type="PANTHER" id="PTHR30074">
    <property type="entry name" value="FORMATE DEHYDROGENASE, NITRATE-INDUCIBLE, CYTOCHROME B556 FDN SUBUNIT"/>
    <property type="match status" value="1"/>
</dbReference>
<protein>
    <submittedName>
        <fullName evidence="8">Ni/Fe-hydrogenase cytochrome b subunit</fullName>
    </submittedName>
</protein>
<evidence type="ECO:0000256" key="4">
    <source>
        <dbReference type="ARBA" id="ARBA00022692"/>
    </source>
</evidence>
<dbReference type="InterPro" id="IPR005614">
    <property type="entry name" value="NrfD-like"/>
</dbReference>
<dbReference type="AlphaFoldDB" id="A0A832EJ92"/>
<evidence type="ECO:0000256" key="1">
    <source>
        <dbReference type="ARBA" id="ARBA00004651"/>
    </source>
</evidence>
<gene>
    <name evidence="8" type="primary">hybB</name>
    <name evidence="8" type="ORF">ENS06_08090</name>
</gene>
<comment type="similarity">
    <text evidence="2">Belongs to the NrfD family.</text>
</comment>
<feature type="transmembrane region" description="Helical" evidence="7">
    <location>
        <begin position="130"/>
        <end position="149"/>
    </location>
</feature>
<feature type="transmembrane region" description="Helical" evidence="7">
    <location>
        <begin position="331"/>
        <end position="351"/>
    </location>
</feature>
<comment type="caution">
    <text evidence="8">The sequence shown here is derived from an EMBL/GenBank/DDBJ whole genome shotgun (WGS) entry which is preliminary data.</text>
</comment>
<feature type="transmembrane region" description="Helical" evidence="7">
    <location>
        <begin position="190"/>
        <end position="214"/>
    </location>
</feature>
<feature type="transmembrane region" description="Helical" evidence="7">
    <location>
        <begin position="53"/>
        <end position="81"/>
    </location>
</feature>
<evidence type="ECO:0000256" key="5">
    <source>
        <dbReference type="ARBA" id="ARBA00022989"/>
    </source>
</evidence>
<reference evidence="8" key="1">
    <citation type="journal article" date="2020" name="mSystems">
        <title>Genome- and Community-Level Interaction Insights into Carbon Utilization and Element Cycling Functions of Hydrothermarchaeota in Hydrothermal Sediment.</title>
        <authorList>
            <person name="Zhou Z."/>
            <person name="Liu Y."/>
            <person name="Xu W."/>
            <person name="Pan J."/>
            <person name="Luo Z.H."/>
            <person name="Li M."/>
        </authorList>
    </citation>
    <scope>NUCLEOTIDE SEQUENCE [LARGE SCALE GENOMIC DNA]</scope>
    <source>
        <strain evidence="8">SpSt-456</strain>
    </source>
</reference>
<dbReference type="InterPro" id="IPR051817">
    <property type="entry name" value="FDH_cytochrome_b556_subunit"/>
</dbReference>
<comment type="subcellular location">
    <subcellularLocation>
        <location evidence="1">Cell membrane</location>
        <topology evidence="1">Multi-pass membrane protein</topology>
    </subcellularLocation>
</comment>